<organism evidence="2 3">
    <name type="scientific">Streptomyces prasinosporus</name>
    <dbReference type="NCBI Taxonomy" id="68256"/>
    <lineage>
        <taxon>Bacteria</taxon>
        <taxon>Bacillati</taxon>
        <taxon>Actinomycetota</taxon>
        <taxon>Actinomycetes</taxon>
        <taxon>Kitasatosporales</taxon>
        <taxon>Streptomycetaceae</taxon>
        <taxon>Streptomyces</taxon>
        <taxon>Streptomyces albogriseolus group</taxon>
    </lineage>
</organism>
<protein>
    <submittedName>
        <fullName evidence="2">Uncharacterized protein</fullName>
    </submittedName>
</protein>
<accession>A0ABP6TLP3</accession>
<reference evidence="3" key="1">
    <citation type="journal article" date="2019" name="Int. J. Syst. Evol. Microbiol.">
        <title>The Global Catalogue of Microorganisms (GCM) 10K type strain sequencing project: providing services to taxonomists for standard genome sequencing and annotation.</title>
        <authorList>
            <consortium name="The Broad Institute Genomics Platform"/>
            <consortium name="The Broad Institute Genome Sequencing Center for Infectious Disease"/>
            <person name="Wu L."/>
            <person name="Ma J."/>
        </authorList>
    </citation>
    <scope>NUCLEOTIDE SEQUENCE [LARGE SCALE GENOMIC DNA]</scope>
    <source>
        <strain evidence="3">JCM 4816</strain>
    </source>
</reference>
<evidence type="ECO:0000313" key="3">
    <source>
        <dbReference type="Proteomes" id="UP001501455"/>
    </source>
</evidence>
<feature type="region of interest" description="Disordered" evidence="1">
    <location>
        <begin position="1"/>
        <end position="116"/>
    </location>
</feature>
<dbReference type="Proteomes" id="UP001501455">
    <property type="component" value="Unassembled WGS sequence"/>
</dbReference>
<name>A0ABP6TLP3_9ACTN</name>
<gene>
    <name evidence="2" type="ORF">GCM10019016_032740</name>
</gene>
<sequence length="116" mass="11765">MSAWDVRLGRGRQEQVTGEVDQGAARARAVRRQAAGRADRLDAPAAQPYVHGPPVGEARARTAGAGAGSAGSANDDGDGGRGGGCGRLSGIALLGLGPRTEGAQHAETRSRRVIRA</sequence>
<evidence type="ECO:0000313" key="2">
    <source>
        <dbReference type="EMBL" id="GAA3496173.1"/>
    </source>
</evidence>
<dbReference type="EMBL" id="BAAAXF010000022">
    <property type="protein sequence ID" value="GAA3496173.1"/>
    <property type="molecule type" value="Genomic_DNA"/>
</dbReference>
<keyword evidence="3" id="KW-1185">Reference proteome</keyword>
<feature type="compositionally biased region" description="Low complexity" evidence="1">
    <location>
        <begin position="20"/>
        <end position="36"/>
    </location>
</feature>
<evidence type="ECO:0000256" key="1">
    <source>
        <dbReference type="SAM" id="MobiDB-lite"/>
    </source>
</evidence>
<comment type="caution">
    <text evidence="2">The sequence shown here is derived from an EMBL/GenBank/DDBJ whole genome shotgun (WGS) entry which is preliminary data.</text>
</comment>
<proteinExistence type="predicted"/>